<sequence>MKQPRTLQQRELSLIQVYSHCQLGMSPKQFYHKWEVTYEQIAMICCRSSSTVRRWFKRGTDRRYPTPTDLRHLALMDFLLEHFEEIPPDLRILLCSFHPDKE</sequence>
<gene>
    <name evidence="1" type="ORF">NIES2119_22285</name>
</gene>
<evidence type="ECO:0000313" key="1">
    <source>
        <dbReference type="EMBL" id="OKH33836.1"/>
    </source>
</evidence>
<reference evidence="1 2" key="1">
    <citation type="submission" date="2016-11" db="EMBL/GenBank/DDBJ databases">
        <title>Draft Genome Sequences of Nine Cyanobacterial Strains from Diverse Habitats.</title>
        <authorList>
            <person name="Zhu T."/>
            <person name="Hou S."/>
            <person name="Lu X."/>
            <person name="Hess W.R."/>
        </authorList>
    </citation>
    <scope>NUCLEOTIDE SEQUENCE [LARGE SCALE GENOMIC DNA]</scope>
    <source>
        <strain evidence="1 2">IAM M-71</strain>
    </source>
</reference>
<name>A0A1U7IB77_9CYAN</name>
<dbReference type="AlphaFoldDB" id="A0A1U7IB77"/>
<accession>A0A1U7IB77</accession>
<comment type="caution">
    <text evidence="1">The sequence shown here is derived from an EMBL/GenBank/DDBJ whole genome shotgun (WGS) entry which is preliminary data.</text>
</comment>
<dbReference type="RefSeq" id="WP_073595695.1">
    <property type="nucleotide sequence ID" value="NZ_MRCE01000026.1"/>
</dbReference>
<dbReference type="EMBL" id="MRCE01000026">
    <property type="protein sequence ID" value="OKH33836.1"/>
    <property type="molecule type" value="Genomic_DNA"/>
</dbReference>
<protein>
    <recommendedName>
        <fullName evidence="3">Helix-turn-helix domain-containing protein</fullName>
    </recommendedName>
</protein>
<organism evidence="1 2">
    <name type="scientific">[Phormidium ambiguum] IAM M-71</name>
    <dbReference type="NCBI Taxonomy" id="454136"/>
    <lineage>
        <taxon>Bacteria</taxon>
        <taxon>Bacillati</taxon>
        <taxon>Cyanobacteriota</taxon>
        <taxon>Cyanophyceae</taxon>
        <taxon>Oscillatoriophycideae</taxon>
        <taxon>Aerosakkonematales</taxon>
        <taxon>Aerosakkonemataceae</taxon>
        <taxon>Floridanema</taxon>
    </lineage>
</organism>
<evidence type="ECO:0000313" key="2">
    <source>
        <dbReference type="Proteomes" id="UP000185860"/>
    </source>
</evidence>
<proteinExistence type="predicted"/>
<dbReference type="STRING" id="454136.NIES2119_22285"/>
<dbReference type="Proteomes" id="UP000185860">
    <property type="component" value="Unassembled WGS sequence"/>
</dbReference>
<dbReference type="OrthoDB" id="532665at2"/>
<evidence type="ECO:0008006" key="3">
    <source>
        <dbReference type="Google" id="ProtNLM"/>
    </source>
</evidence>